<name>A0A8S5RDP9_9VIRU</name>
<evidence type="ECO:0000313" key="2">
    <source>
        <dbReference type="EMBL" id="DAE29487.1"/>
    </source>
</evidence>
<accession>A0A8S5RDP9</accession>
<keyword evidence="1" id="KW-0812">Transmembrane</keyword>
<evidence type="ECO:0008006" key="3">
    <source>
        <dbReference type="Google" id="ProtNLM"/>
    </source>
</evidence>
<evidence type="ECO:0000256" key="1">
    <source>
        <dbReference type="SAM" id="Phobius"/>
    </source>
</evidence>
<organism evidence="2">
    <name type="scientific">virus sp. ctkyY8</name>
    <dbReference type="NCBI Taxonomy" id="2827995"/>
    <lineage>
        <taxon>Viruses</taxon>
    </lineage>
</organism>
<keyword evidence="1" id="KW-1133">Transmembrane helix</keyword>
<dbReference type="Pfam" id="PF07087">
    <property type="entry name" value="DUF1353"/>
    <property type="match status" value="1"/>
</dbReference>
<dbReference type="InterPro" id="IPR010767">
    <property type="entry name" value="Phage_CGC-2007_Cje0229"/>
</dbReference>
<keyword evidence="1" id="KW-0472">Membrane</keyword>
<protein>
    <recommendedName>
        <fullName evidence="3">DUF1353 domain-containing protein</fullName>
    </recommendedName>
</protein>
<feature type="transmembrane region" description="Helical" evidence="1">
    <location>
        <begin position="102"/>
        <end position="122"/>
    </location>
</feature>
<dbReference type="EMBL" id="BK059095">
    <property type="protein sequence ID" value="DAE29487.1"/>
    <property type="molecule type" value="Genomic_DNA"/>
</dbReference>
<proteinExistence type="predicted"/>
<reference evidence="2" key="1">
    <citation type="journal article" date="2021" name="Proc. Natl. Acad. Sci. U.S.A.">
        <title>A Catalog of Tens of Thousands of Viruses from Human Metagenomes Reveals Hidden Associations with Chronic Diseases.</title>
        <authorList>
            <person name="Tisza M.J."/>
            <person name="Buck C.B."/>
        </authorList>
    </citation>
    <scope>NUCLEOTIDE SEQUENCE</scope>
    <source>
        <strain evidence="2">CtkyY8</strain>
    </source>
</reference>
<sequence length="141" mass="16103">MKYTDAVRAEKNGTLMKLEGNDNFVVCEPFVWFVDYEEKTGKILVPTGFVTDLGSIPPFFRVFFSRNGSTAYILHDWLYHNGGKIPQEYGLLILSRRHADRIMYQALRVAGIGVVSAFFQYLGVRLGGWNAWRAKCKNNSK</sequence>